<evidence type="ECO:0000313" key="1">
    <source>
        <dbReference type="EMBL" id="PSV11114.1"/>
    </source>
</evidence>
<name>A0A2T3KVI5_PHOLD</name>
<accession>A0A2T3KVI5</accession>
<dbReference type="EMBL" id="PYNS01000008">
    <property type="protein sequence ID" value="PSV11114.1"/>
    <property type="molecule type" value="Genomic_DNA"/>
</dbReference>
<dbReference type="AlphaFoldDB" id="A0A2T3KVI5"/>
<gene>
    <name evidence="1" type="ORF">C0W93_10325</name>
</gene>
<sequence>MKHINNYIFPIFISLFSLTVKADLTDSLNDIRYYQQRCNDIQSNNRINLYLDADGVDKFTNEEKKQLLQYLNIKAMETCMYDTYAKHALNLIKHTASTGNNAELLAFIDENKPLYSQETLETVSKINSTERYRLRNTAPFNLPFNLQHAFKINGL</sequence>
<evidence type="ECO:0000313" key="2">
    <source>
        <dbReference type="Proteomes" id="UP000240530"/>
    </source>
</evidence>
<organism evidence="1 2">
    <name type="scientific">Photobacterium leiognathi subsp. mandapamensis</name>
    <name type="common">Photobacterium mandapamensis</name>
    <dbReference type="NCBI Taxonomy" id="48408"/>
    <lineage>
        <taxon>Bacteria</taxon>
        <taxon>Pseudomonadati</taxon>
        <taxon>Pseudomonadota</taxon>
        <taxon>Gammaproteobacteria</taxon>
        <taxon>Vibrionales</taxon>
        <taxon>Vibrionaceae</taxon>
        <taxon>Photobacterium</taxon>
    </lineage>
</organism>
<reference evidence="1 2" key="1">
    <citation type="submission" date="2018-03" db="EMBL/GenBank/DDBJ databases">
        <title>Whole genome sequencing of Histamine producing bacteria.</title>
        <authorList>
            <person name="Butler K."/>
        </authorList>
    </citation>
    <scope>NUCLEOTIDE SEQUENCE [LARGE SCALE GENOMIC DNA]</scope>
    <source>
        <strain evidence="1 2">Res.4.1</strain>
    </source>
</reference>
<comment type="caution">
    <text evidence="1">The sequence shown here is derived from an EMBL/GenBank/DDBJ whole genome shotgun (WGS) entry which is preliminary data.</text>
</comment>
<protein>
    <submittedName>
        <fullName evidence="1">Uncharacterized protein</fullName>
    </submittedName>
</protein>
<proteinExistence type="predicted"/>
<dbReference type="Proteomes" id="UP000240530">
    <property type="component" value="Unassembled WGS sequence"/>
</dbReference>